<gene>
    <name evidence="1" type="ORF">LCGC14_1519240</name>
</gene>
<dbReference type="AlphaFoldDB" id="A0A0F9IZ50"/>
<evidence type="ECO:0000313" key="1">
    <source>
        <dbReference type="EMBL" id="KKM62679.1"/>
    </source>
</evidence>
<reference evidence="1" key="1">
    <citation type="journal article" date="2015" name="Nature">
        <title>Complex archaea that bridge the gap between prokaryotes and eukaryotes.</title>
        <authorList>
            <person name="Spang A."/>
            <person name="Saw J.H."/>
            <person name="Jorgensen S.L."/>
            <person name="Zaremba-Niedzwiedzka K."/>
            <person name="Martijn J."/>
            <person name="Lind A.E."/>
            <person name="van Eijk R."/>
            <person name="Schleper C."/>
            <person name="Guy L."/>
            <person name="Ettema T.J."/>
        </authorList>
    </citation>
    <scope>NUCLEOTIDE SEQUENCE</scope>
</reference>
<dbReference type="EMBL" id="LAZR01011246">
    <property type="protein sequence ID" value="KKM62679.1"/>
    <property type="molecule type" value="Genomic_DNA"/>
</dbReference>
<accession>A0A0F9IZ50</accession>
<name>A0A0F9IZ50_9ZZZZ</name>
<protein>
    <submittedName>
        <fullName evidence="1">Uncharacterized protein</fullName>
    </submittedName>
</protein>
<comment type="caution">
    <text evidence="1">The sequence shown here is derived from an EMBL/GenBank/DDBJ whole genome shotgun (WGS) entry which is preliminary data.</text>
</comment>
<organism evidence="1">
    <name type="scientific">marine sediment metagenome</name>
    <dbReference type="NCBI Taxonomy" id="412755"/>
    <lineage>
        <taxon>unclassified sequences</taxon>
        <taxon>metagenomes</taxon>
        <taxon>ecological metagenomes</taxon>
    </lineage>
</organism>
<proteinExistence type="predicted"/>
<sequence length="302" mass="35335">MPFNCYWSNSSACLIEINQNENNAFIIASNDLSRTEYVERIKKLLLEFDLNPIFAIDLTGNNNLKAFCDSICSHIRASRLIIIDLSGPILPKCEKCCTEQLQFSVNVFWEYAYAAGLKKPIIVICDEKQINHVPFDVFDKNIQPYNQDSLEEELGSLIKIKIQEYPQIESKVKSILFECYNGLVKICELYFQKIDKMNNPNFEISLSNDEVFIGVKKIERYKEICFEYLNIYFETEEGSVKRIGSSRFTIICGDLTIDVWLNNGEFPLNMFYFFKKGNRRERMEKNEIFKILENIKERISQI</sequence>